<dbReference type="InterPro" id="IPR055553">
    <property type="entry name" value="DUF7129"/>
</dbReference>
<name>A0A1I5R837_9EURY</name>
<evidence type="ECO:0000313" key="3">
    <source>
        <dbReference type="Proteomes" id="UP000183769"/>
    </source>
</evidence>
<feature type="domain" description="DUF7129" evidence="1">
    <location>
        <begin position="8"/>
        <end position="43"/>
    </location>
</feature>
<sequence length="49" mass="5442">MKKLPNEYRESGKVYECTDCLEHHTSVASLTACPACGGRVENLTKDRAE</sequence>
<proteinExistence type="predicted"/>
<evidence type="ECO:0000313" key="2">
    <source>
        <dbReference type="EMBL" id="SFP54694.1"/>
    </source>
</evidence>
<reference evidence="3" key="1">
    <citation type="submission" date="2016-10" db="EMBL/GenBank/DDBJ databases">
        <authorList>
            <person name="Varghese N."/>
            <person name="Submissions S."/>
        </authorList>
    </citation>
    <scope>NUCLEOTIDE SEQUENCE [LARGE SCALE GENOMIC DNA]</scope>
    <source>
        <strain evidence="3">CGMCC 1.10329</strain>
    </source>
</reference>
<accession>A0A1I5R837</accession>
<organism evidence="2 3">
    <name type="scientific">Halolamina pelagica</name>
    <dbReference type="NCBI Taxonomy" id="699431"/>
    <lineage>
        <taxon>Archaea</taxon>
        <taxon>Methanobacteriati</taxon>
        <taxon>Methanobacteriota</taxon>
        <taxon>Stenosarchaea group</taxon>
        <taxon>Halobacteria</taxon>
        <taxon>Halobacteriales</taxon>
        <taxon>Haloferacaceae</taxon>
    </lineage>
</organism>
<protein>
    <recommendedName>
        <fullName evidence="1">DUF7129 domain-containing protein</fullName>
    </recommendedName>
</protein>
<dbReference type="PROSITE" id="PS51257">
    <property type="entry name" value="PROKAR_LIPOPROTEIN"/>
    <property type="match status" value="1"/>
</dbReference>
<keyword evidence="3" id="KW-1185">Reference proteome</keyword>
<gene>
    <name evidence="2" type="ORF">SAMN05216277_104286</name>
</gene>
<dbReference type="Proteomes" id="UP000183769">
    <property type="component" value="Unassembled WGS sequence"/>
</dbReference>
<evidence type="ECO:0000259" key="1">
    <source>
        <dbReference type="Pfam" id="PF23455"/>
    </source>
</evidence>
<dbReference type="EMBL" id="FOXI01000004">
    <property type="protein sequence ID" value="SFP54694.1"/>
    <property type="molecule type" value="Genomic_DNA"/>
</dbReference>
<dbReference type="Pfam" id="PF23455">
    <property type="entry name" value="DUF7129"/>
    <property type="match status" value="1"/>
</dbReference>
<dbReference type="AlphaFoldDB" id="A0A1I5R837"/>